<keyword evidence="1 2" id="KW-0413">Isomerase</keyword>
<evidence type="ECO:0000256" key="1">
    <source>
        <dbReference type="ARBA" id="ARBA00023235"/>
    </source>
</evidence>
<reference evidence="2" key="1">
    <citation type="submission" date="2018-06" db="EMBL/GenBank/DDBJ databases">
        <authorList>
            <person name="Zhirakovskaya E."/>
        </authorList>
    </citation>
    <scope>NUCLEOTIDE SEQUENCE</scope>
</reference>
<dbReference type="InterPro" id="IPR027363">
    <property type="entry name" value="M1Pi_N"/>
</dbReference>
<dbReference type="GO" id="GO:0046523">
    <property type="term" value="F:S-methyl-5-thioribose-1-phosphate isomerase activity"/>
    <property type="evidence" value="ECO:0007669"/>
    <property type="project" value="UniProtKB-EC"/>
</dbReference>
<dbReference type="NCBIfam" id="TIGR00524">
    <property type="entry name" value="eIF-2B_rel"/>
    <property type="match status" value="1"/>
</dbReference>
<dbReference type="EMBL" id="UOGJ01000020">
    <property type="protein sequence ID" value="VAX34955.1"/>
    <property type="molecule type" value="Genomic_DNA"/>
</dbReference>
<dbReference type="PANTHER" id="PTHR43475:SF1">
    <property type="entry name" value="METHYLTHIORIBOSE-1-PHOSPHATE ISOMERASE"/>
    <property type="match status" value="1"/>
</dbReference>
<gene>
    <name evidence="2" type="ORF">MNBD_UNCLBAC01-696</name>
</gene>
<dbReference type="Pfam" id="PF01008">
    <property type="entry name" value="IF-2B"/>
    <property type="match status" value="1"/>
</dbReference>
<dbReference type="GO" id="GO:0019509">
    <property type="term" value="P:L-methionine salvage from methylthioadenosine"/>
    <property type="evidence" value="ECO:0007669"/>
    <property type="project" value="TreeGrafter"/>
</dbReference>
<name>A0A3B1DT05_9ZZZZ</name>
<organism evidence="2">
    <name type="scientific">hydrothermal vent metagenome</name>
    <dbReference type="NCBI Taxonomy" id="652676"/>
    <lineage>
        <taxon>unclassified sequences</taxon>
        <taxon>metagenomes</taxon>
        <taxon>ecological metagenomes</taxon>
    </lineage>
</organism>
<sequence length="323" mass="35729">MKKIKESPLFWPAKLKGGVLKVLDEMLIPEKVCYIDVKNTKQAVDVIRKMKTRAFGQFLVVLNAFLLELNTGTDKTLVQRIMKTADALNKSRPTFPFSEVTSIIVGWAKMAEEKGMDVRSFVRKNTLGYLEGIRGRRLERVQTIASIIKDGDLILTHCNVSGELAMAAALAQQQKKVLHIFATETRPYFQGAKLTCWEMKRMGIGVTLVADNAAGSLIADGVVNKVIVGSDRSCANGDFANKIGTYQIAVVAKEFDIPFYVLTQPSNKIKCGADIPIEIRDAKELLTYSGKKIFSGHVKGFYPGFDVIPRRLVTQSIAINPGK</sequence>
<dbReference type="AlphaFoldDB" id="A0A3B1DT05"/>
<dbReference type="InterPro" id="IPR000649">
    <property type="entry name" value="IF-2B-related"/>
</dbReference>
<dbReference type="PANTHER" id="PTHR43475">
    <property type="entry name" value="METHYLTHIORIBOSE-1-PHOSPHATE ISOMERASE"/>
    <property type="match status" value="1"/>
</dbReference>
<dbReference type="InterPro" id="IPR037171">
    <property type="entry name" value="NagB/RpiA_transferase-like"/>
</dbReference>
<protein>
    <submittedName>
        <fullName evidence="2">Methylthioribose-1-phosphate isomerase</fullName>
        <ecNumber evidence="2">5.3.1.23</ecNumber>
    </submittedName>
</protein>
<dbReference type="InterPro" id="IPR042529">
    <property type="entry name" value="IF_2B-like_C"/>
</dbReference>
<dbReference type="EC" id="5.3.1.23" evidence="2"/>
<dbReference type="Gene3D" id="1.20.120.420">
    <property type="entry name" value="translation initiation factor eif-2b, domain 1"/>
    <property type="match status" value="1"/>
</dbReference>
<evidence type="ECO:0000313" key="2">
    <source>
        <dbReference type="EMBL" id="VAX34955.1"/>
    </source>
</evidence>
<dbReference type="Gene3D" id="3.40.50.10470">
    <property type="entry name" value="Translation initiation factor eif-2b, domain 2"/>
    <property type="match status" value="1"/>
</dbReference>
<dbReference type="SUPFAM" id="SSF100950">
    <property type="entry name" value="NagB/RpiA/CoA transferase-like"/>
    <property type="match status" value="1"/>
</dbReference>
<proteinExistence type="predicted"/>
<accession>A0A3B1DT05</accession>
<dbReference type="InterPro" id="IPR011559">
    <property type="entry name" value="Initiation_fac_2B_a/b/d"/>
</dbReference>